<dbReference type="CDD" id="cd09279">
    <property type="entry name" value="RNase_HI_like"/>
    <property type="match status" value="1"/>
</dbReference>
<evidence type="ECO:0000259" key="2">
    <source>
        <dbReference type="PROSITE" id="PS50879"/>
    </source>
</evidence>
<dbReference type="InterPro" id="IPR002156">
    <property type="entry name" value="RNaseH_domain"/>
</dbReference>
<dbReference type="OrthoDB" id="2016287at2759"/>
<organism evidence="3 4">
    <name type="scientific">Eragrostis curvula</name>
    <name type="common">weeping love grass</name>
    <dbReference type="NCBI Taxonomy" id="38414"/>
    <lineage>
        <taxon>Eukaryota</taxon>
        <taxon>Viridiplantae</taxon>
        <taxon>Streptophyta</taxon>
        <taxon>Embryophyta</taxon>
        <taxon>Tracheophyta</taxon>
        <taxon>Spermatophyta</taxon>
        <taxon>Magnoliopsida</taxon>
        <taxon>Liliopsida</taxon>
        <taxon>Poales</taxon>
        <taxon>Poaceae</taxon>
        <taxon>PACMAD clade</taxon>
        <taxon>Chloridoideae</taxon>
        <taxon>Eragrostideae</taxon>
        <taxon>Eragrostidinae</taxon>
        <taxon>Eragrostis</taxon>
    </lineage>
</organism>
<reference evidence="3 4" key="1">
    <citation type="journal article" date="2019" name="Sci. Rep.">
        <title>A high-quality genome of Eragrostis curvula grass provides insights into Poaceae evolution and supports new strategies to enhance forage quality.</title>
        <authorList>
            <person name="Carballo J."/>
            <person name="Santos B.A.C.M."/>
            <person name="Zappacosta D."/>
            <person name="Garbus I."/>
            <person name="Selva J.P."/>
            <person name="Gallo C.A."/>
            <person name="Diaz A."/>
            <person name="Albertini E."/>
            <person name="Caccamo M."/>
            <person name="Echenique V."/>
        </authorList>
    </citation>
    <scope>NUCLEOTIDE SEQUENCE [LARGE SCALE GENOMIC DNA]</scope>
    <source>
        <strain evidence="4">cv. Victoria</strain>
        <tissue evidence="3">Leaf</tissue>
    </source>
</reference>
<dbReference type="PANTHER" id="PTHR46387">
    <property type="entry name" value="POLYNUCLEOTIDYL TRANSFERASE, RIBONUCLEASE H-LIKE SUPERFAMILY PROTEIN"/>
    <property type="match status" value="1"/>
</dbReference>
<gene>
    <name evidence="3" type="ORF">EJB05_34517</name>
</gene>
<evidence type="ECO:0000313" key="4">
    <source>
        <dbReference type="Proteomes" id="UP000324897"/>
    </source>
</evidence>
<feature type="non-terminal residue" evidence="3">
    <location>
        <position position="1"/>
    </location>
</feature>
<dbReference type="InterPro" id="IPR036397">
    <property type="entry name" value="RNaseH_sf"/>
</dbReference>
<dbReference type="Gramene" id="TVU18418">
    <property type="protein sequence ID" value="TVU18418"/>
    <property type="gene ID" value="EJB05_34517"/>
</dbReference>
<name>A0A5J9U574_9POAL</name>
<dbReference type="Proteomes" id="UP000324897">
    <property type="component" value="Chromosome 7"/>
</dbReference>
<feature type="region of interest" description="Disordered" evidence="1">
    <location>
        <begin position="1"/>
        <end position="61"/>
    </location>
</feature>
<evidence type="ECO:0000313" key="3">
    <source>
        <dbReference type="EMBL" id="TVU18418.1"/>
    </source>
</evidence>
<protein>
    <recommendedName>
        <fullName evidence="2">RNase H type-1 domain-containing protein</fullName>
    </recommendedName>
</protein>
<dbReference type="Gene3D" id="3.30.420.10">
    <property type="entry name" value="Ribonuclease H-like superfamily/Ribonuclease H"/>
    <property type="match status" value="1"/>
</dbReference>
<dbReference type="InterPro" id="IPR011320">
    <property type="entry name" value="RNase_H1_N"/>
</dbReference>
<evidence type="ECO:0000256" key="1">
    <source>
        <dbReference type="SAM" id="MobiDB-lite"/>
    </source>
</evidence>
<feature type="compositionally biased region" description="Low complexity" evidence="1">
    <location>
        <begin position="26"/>
        <end position="39"/>
    </location>
</feature>
<dbReference type="FunFam" id="3.30.420.10:FF:000076">
    <property type="entry name" value="RBR-type E3 ubiquitin transferase"/>
    <property type="match status" value="1"/>
</dbReference>
<feature type="region of interest" description="Disordered" evidence="1">
    <location>
        <begin position="234"/>
        <end position="255"/>
    </location>
</feature>
<proteinExistence type="predicted"/>
<dbReference type="InterPro" id="IPR037056">
    <property type="entry name" value="RNase_H1_N_sf"/>
</dbReference>
<accession>A0A5J9U574</accession>
<dbReference type="Pfam" id="PF01693">
    <property type="entry name" value="Cauli_VI"/>
    <property type="match status" value="1"/>
</dbReference>
<dbReference type="PANTHER" id="PTHR46387:SF2">
    <property type="entry name" value="RIBONUCLEASE HI"/>
    <property type="match status" value="1"/>
</dbReference>
<dbReference type="GO" id="GO:0003676">
    <property type="term" value="F:nucleic acid binding"/>
    <property type="evidence" value="ECO:0007669"/>
    <property type="project" value="InterPro"/>
</dbReference>
<dbReference type="EMBL" id="RWGY01000029">
    <property type="protein sequence ID" value="TVU18418.1"/>
    <property type="molecule type" value="Genomic_DNA"/>
</dbReference>
<dbReference type="Gene3D" id="3.40.970.10">
    <property type="entry name" value="Ribonuclease H1, N-terminal domain"/>
    <property type="match status" value="1"/>
</dbReference>
<dbReference type="Pfam" id="PF13456">
    <property type="entry name" value="RVT_3"/>
    <property type="match status" value="1"/>
</dbReference>
<keyword evidence="4" id="KW-1185">Reference proteome</keyword>
<feature type="domain" description="RNase H type-1" evidence="2">
    <location>
        <begin position="271"/>
        <end position="402"/>
    </location>
</feature>
<dbReference type="SUPFAM" id="SSF55658">
    <property type="entry name" value="L9 N-domain-like"/>
    <property type="match status" value="1"/>
</dbReference>
<dbReference type="InterPro" id="IPR009027">
    <property type="entry name" value="Ribosomal_bL9/RNase_H1_N"/>
</dbReference>
<dbReference type="PROSITE" id="PS50879">
    <property type="entry name" value="RNASE_H_1"/>
    <property type="match status" value="1"/>
</dbReference>
<dbReference type="GO" id="GO:0004523">
    <property type="term" value="F:RNA-DNA hybrid ribonuclease activity"/>
    <property type="evidence" value="ECO:0007669"/>
    <property type="project" value="InterPro"/>
</dbReference>
<dbReference type="SUPFAM" id="SSF53098">
    <property type="entry name" value="Ribonuclease H-like"/>
    <property type="match status" value="1"/>
</dbReference>
<feature type="compositionally biased region" description="Basic and acidic residues" evidence="1">
    <location>
        <begin position="1"/>
        <end position="18"/>
    </location>
</feature>
<dbReference type="InterPro" id="IPR012337">
    <property type="entry name" value="RNaseH-like_sf"/>
</dbReference>
<sequence>MYRRSPLREPQAEREREPTQFGRPFPSRLLTPLQSSTTLPERERDADACAAQTRPVPSSSACAGVGVVRSASASSLSAAPLLSALFTEPCFVNTIHQCSRVLASTRVAWRRHCPLLSPRPPALLLAHFSSRRSTKKSAVKVPMEPAGDPFYVVRKGDIIGIYKTLTDCQAQVSNSVCDPSVTVFKGYSLHKETEEYLGARGLRGALYSLDAADARDELFGDLVPCLFQQPDGTAKSTLKRSQEMETGPSKKHPKVAELESSLDSHVMDRLLQLSCTLEFDGACKGNPGKSGAGAIIRRLDGSVIALLREGLGVTTNNAAEYRALILGLKYAAKKGFKHIRAQGDSKLVCYQVQDLWRAKNENMADLCSKAKELKRKFLSFELNHVLREFNVDADVQANFAVELPVGEVQEQSNFPC</sequence>
<dbReference type="AlphaFoldDB" id="A0A5J9U574"/>
<comment type="caution">
    <text evidence="3">The sequence shown here is derived from an EMBL/GenBank/DDBJ whole genome shotgun (WGS) entry which is preliminary data.</text>
</comment>